<keyword evidence="10" id="KW-0966">Cell projection</keyword>
<dbReference type="STRING" id="54398.Ga0074115_12142"/>
<dbReference type="InterPro" id="IPR050330">
    <property type="entry name" value="Bact_OuterMem_StrucFunc"/>
</dbReference>
<evidence type="ECO:0000313" key="13">
    <source>
        <dbReference type="Proteomes" id="UP000051634"/>
    </source>
</evidence>
<evidence type="ECO:0000256" key="3">
    <source>
        <dbReference type="ARBA" id="ARBA00022475"/>
    </source>
</evidence>
<dbReference type="Proteomes" id="UP000051276">
    <property type="component" value="Unassembled WGS sequence"/>
</dbReference>
<dbReference type="Gene3D" id="3.30.1330.60">
    <property type="entry name" value="OmpA-like domain"/>
    <property type="match status" value="1"/>
</dbReference>
<reference evidence="12 13" key="1">
    <citation type="submission" date="2015-11" db="EMBL/GenBank/DDBJ databases">
        <title>The genome of Candidatus Endoriftia persephone in Ridgeia piscesae and population structure of the North Eastern Pacific vestimentiferan symbionts.</title>
        <authorList>
            <person name="Perez M."/>
            <person name="Juniper K.S."/>
        </authorList>
    </citation>
    <scope>NUCLEOTIDE SEQUENCE [LARGE SCALE GENOMIC DNA]</scope>
    <source>
        <strain evidence="11">Ind10</strain>
        <strain evidence="10">Ind11</strain>
    </source>
</reference>
<dbReference type="EMBL" id="LMXI01000639">
    <property type="protein sequence ID" value="KRT56886.1"/>
    <property type="molecule type" value="Genomic_DNA"/>
</dbReference>
<keyword evidence="10" id="KW-0969">Cilium</keyword>
<keyword evidence="3" id="KW-1003">Cell membrane</keyword>
<feature type="transmembrane region" description="Helical" evidence="8">
    <location>
        <begin position="20"/>
        <end position="39"/>
    </location>
</feature>
<dbReference type="GO" id="GO:0005886">
    <property type="term" value="C:plasma membrane"/>
    <property type="evidence" value="ECO:0007669"/>
    <property type="project" value="UniProtKB-SubCell"/>
</dbReference>
<keyword evidence="5 8" id="KW-1133">Transmembrane helix</keyword>
<dbReference type="PANTHER" id="PTHR30329:SF20">
    <property type="entry name" value="EXPORTED PROTEIN"/>
    <property type="match status" value="1"/>
</dbReference>
<evidence type="ECO:0000256" key="1">
    <source>
        <dbReference type="ARBA" id="ARBA00004162"/>
    </source>
</evidence>
<evidence type="ECO:0000256" key="5">
    <source>
        <dbReference type="ARBA" id="ARBA00022989"/>
    </source>
</evidence>
<dbReference type="InterPro" id="IPR025713">
    <property type="entry name" value="MotB-like_N_dom"/>
</dbReference>
<evidence type="ECO:0000256" key="4">
    <source>
        <dbReference type="ARBA" id="ARBA00022692"/>
    </source>
</evidence>
<dbReference type="Proteomes" id="UP000051634">
    <property type="component" value="Unassembled WGS sequence"/>
</dbReference>
<protein>
    <submittedName>
        <fullName evidence="11">Chemotaxis protein MotB</fullName>
    </submittedName>
    <submittedName>
        <fullName evidence="10">Flagellar motor protein MotB</fullName>
    </submittedName>
</protein>
<evidence type="ECO:0000313" key="12">
    <source>
        <dbReference type="Proteomes" id="UP000051276"/>
    </source>
</evidence>
<accession>A0A0T5Z2W3</accession>
<gene>
    <name evidence="10" type="ORF">Ga0074115_12142</name>
    <name evidence="11" type="ORF">Ga0076813_10552</name>
</gene>
<evidence type="ECO:0000259" key="9">
    <source>
        <dbReference type="PROSITE" id="PS51123"/>
    </source>
</evidence>
<comment type="caution">
    <text evidence="11">The sequence shown here is derived from an EMBL/GenBank/DDBJ whole genome shotgun (WGS) entry which is preliminary data.</text>
</comment>
<dbReference type="EMBL" id="LDXT01000076">
    <property type="protein sequence ID" value="KRT55620.1"/>
    <property type="molecule type" value="Genomic_DNA"/>
</dbReference>
<dbReference type="InterPro" id="IPR036737">
    <property type="entry name" value="OmpA-like_sf"/>
</dbReference>
<dbReference type="PANTHER" id="PTHR30329">
    <property type="entry name" value="STATOR ELEMENT OF FLAGELLAR MOTOR COMPLEX"/>
    <property type="match status" value="1"/>
</dbReference>
<sequence>MARSRRKRVEEPVHHERWIVSYADFITLLFAFFVVMYSLSSVNEGKYRVLSNTLSQAFKEAGRTLEPIQLGELKRDQGKADAVGQKSALIETDVKLGPGTYEESGSEPVNPHRSLLAESGKAKGGVSEAQRLQYLSAAIGDMLAPYVEAELIDVDYKDGRVLVDMKNKLLFPSGSAELSRVALKVLRDISKIIGVLPNRVWVEGYTDNRPIRTDEFPSNWALSAARAARVVDLISRLGVEPKRLAAIGFGEYHPIADNSSEAGRQKNRRVTLVIIGQGMESDLMFGRLGTGR</sequence>
<dbReference type="PATRIC" id="fig|54398.3.peg.2315"/>
<organism evidence="11 12">
    <name type="scientific">endosymbiont of Ridgeia piscesae</name>
    <dbReference type="NCBI Taxonomy" id="54398"/>
    <lineage>
        <taxon>Bacteria</taxon>
        <taxon>Pseudomonadati</taxon>
        <taxon>Pseudomonadota</taxon>
        <taxon>Gammaproteobacteria</taxon>
        <taxon>sulfur-oxidizing symbionts</taxon>
    </lineage>
</organism>
<dbReference type="Pfam" id="PF13677">
    <property type="entry name" value="MotB_plug"/>
    <property type="match status" value="1"/>
</dbReference>
<evidence type="ECO:0000256" key="2">
    <source>
        <dbReference type="ARBA" id="ARBA00008914"/>
    </source>
</evidence>
<proteinExistence type="inferred from homology"/>
<dbReference type="Pfam" id="PF00691">
    <property type="entry name" value="OmpA"/>
    <property type="match status" value="1"/>
</dbReference>
<feature type="domain" description="OmpA-like" evidence="9">
    <location>
        <begin position="158"/>
        <end position="278"/>
    </location>
</feature>
<evidence type="ECO:0000313" key="10">
    <source>
        <dbReference type="EMBL" id="KRT55620.1"/>
    </source>
</evidence>
<dbReference type="AlphaFoldDB" id="A0A0T5Z2W3"/>
<dbReference type="RefSeq" id="WP_057957012.1">
    <property type="nucleotide sequence ID" value="NZ_KQ556983.1"/>
</dbReference>
<keyword evidence="10" id="KW-0282">Flagellum</keyword>
<evidence type="ECO:0000256" key="8">
    <source>
        <dbReference type="SAM" id="Phobius"/>
    </source>
</evidence>
<evidence type="ECO:0000313" key="11">
    <source>
        <dbReference type="EMBL" id="KRT56886.1"/>
    </source>
</evidence>
<name>A0A0T5Z2W3_9GAMM</name>
<comment type="similarity">
    <text evidence="2">Belongs to the MotB family.</text>
</comment>
<keyword evidence="13" id="KW-1185">Reference proteome</keyword>
<evidence type="ECO:0000256" key="6">
    <source>
        <dbReference type="ARBA" id="ARBA00023136"/>
    </source>
</evidence>
<keyword evidence="6 7" id="KW-0472">Membrane</keyword>
<evidence type="ECO:0000256" key="7">
    <source>
        <dbReference type="PROSITE-ProRule" id="PRU00473"/>
    </source>
</evidence>
<dbReference type="InterPro" id="IPR006665">
    <property type="entry name" value="OmpA-like"/>
</dbReference>
<comment type="subcellular location">
    <subcellularLocation>
        <location evidence="1">Cell membrane</location>
        <topology evidence="1">Single-pass membrane protein</topology>
    </subcellularLocation>
</comment>
<dbReference type="OrthoDB" id="9815217at2"/>
<dbReference type="PROSITE" id="PS51123">
    <property type="entry name" value="OMPA_2"/>
    <property type="match status" value="1"/>
</dbReference>
<dbReference type="CDD" id="cd07185">
    <property type="entry name" value="OmpA_C-like"/>
    <property type="match status" value="1"/>
</dbReference>
<keyword evidence="4 8" id="KW-0812">Transmembrane</keyword>
<dbReference type="SUPFAM" id="SSF103088">
    <property type="entry name" value="OmpA-like"/>
    <property type="match status" value="1"/>
</dbReference>